<reference evidence="10 11" key="1">
    <citation type="submission" date="2019-02" db="EMBL/GenBank/DDBJ databases">
        <title>Sequencing the genomes of 1000 actinobacteria strains.</title>
        <authorList>
            <person name="Klenk H.-P."/>
        </authorList>
    </citation>
    <scope>NUCLEOTIDE SEQUENCE [LARGE SCALE GENOMIC DNA]</scope>
    <source>
        <strain evidence="10 11">DSM 16932</strain>
    </source>
</reference>
<evidence type="ECO:0000259" key="9">
    <source>
        <dbReference type="Pfam" id="PF05649"/>
    </source>
</evidence>
<protein>
    <submittedName>
        <fullName evidence="10">Putative endopeptidase</fullName>
    </submittedName>
</protein>
<evidence type="ECO:0000256" key="6">
    <source>
        <dbReference type="ARBA" id="ARBA00022833"/>
    </source>
</evidence>
<dbReference type="EMBL" id="SGWX01000001">
    <property type="protein sequence ID" value="RZS61483.1"/>
    <property type="molecule type" value="Genomic_DNA"/>
</dbReference>
<evidence type="ECO:0000256" key="1">
    <source>
        <dbReference type="ARBA" id="ARBA00001947"/>
    </source>
</evidence>
<keyword evidence="6" id="KW-0862">Zinc</keyword>
<comment type="caution">
    <text evidence="10">The sequence shown here is derived from an EMBL/GenBank/DDBJ whole genome shotgun (WGS) entry which is preliminary data.</text>
</comment>
<keyword evidence="5" id="KW-0378">Hydrolase</keyword>
<sequence length="669" mass="73627">MTTEALRSGIDLEALDPATRPQDDLYRHVNGRWIATHVIPADRAIDGAFRALHDLSEERVRAIITDLAASPDAQPGSTAAKIGALYSSFMDTERIAALGLTPLDPDLALLSGATSRADLARALGALQRAGAGGVVGLYVDNDAVDPEQYRVYLYQSGLGLPDEAYYREDQYAPIREKYTPHVARMLTLGGVGAALGLADFDADDAAARIVALEAKLATHHWDVVKDRDATLTYNPTTIAELVERAPGFEWRAWAAALGAPDGALDALVVREPSFAEGLARLWQSEPLEDWRLWAAYRLVTARAPYLTDELVEANFDFYGRTLSGAQEVRERWKRGVSLVEGALGEAVGEQYVARHFPPSHKERMDVLVGNLVAAYRESIQALTWMTDETKAKALAKLERFTPKIGYPVKWRDYGALEVDAEDLVGNVRRSDAFDIDRELGKVGKPLDRDEWFMTPQTVNAYYNPGMNEIVFPAAILQPPFFDPDADDAVNYGGIGGVIGHEIGHGFDDQGSKYDGDGRLEDWWTARDREEFERRTAALIAQYDAFVPEQLGPDGAHVNGSLTIGENIGDLGGLSIAIKAYRIALGGSLDDAPVIDGLSGLERVFLGWAQVWQAKGRDEEVVRRIATDPHSPNEFRCNGVVRNLDEFHEAYGVREGDALWLAPEARVRIW</sequence>
<dbReference type="PANTHER" id="PTHR11733:SF167">
    <property type="entry name" value="FI17812P1-RELATED"/>
    <property type="match status" value="1"/>
</dbReference>
<dbReference type="InterPro" id="IPR008753">
    <property type="entry name" value="Peptidase_M13_N"/>
</dbReference>
<dbReference type="Gene3D" id="3.40.390.10">
    <property type="entry name" value="Collagenase (Catalytic Domain)"/>
    <property type="match status" value="1"/>
</dbReference>
<organism evidence="10 11">
    <name type="scientific">Xylanimonas ulmi</name>
    <dbReference type="NCBI Taxonomy" id="228973"/>
    <lineage>
        <taxon>Bacteria</taxon>
        <taxon>Bacillati</taxon>
        <taxon>Actinomycetota</taxon>
        <taxon>Actinomycetes</taxon>
        <taxon>Micrococcales</taxon>
        <taxon>Promicromonosporaceae</taxon>
        <taxon>Xylanimonas</taxon>
    </lineage>
</organism>
<dbReference type="Pfam" id="PF05649">
    <property type="entry name" value="Peptidase_M13_N"/>
    <property type="match status" value="1"/>
</dbReference>
<comment type="similarity">
    <text evidence="2">Belongs to the peptidase M13 family.</text>
</comment>
<dbReference type="PANTHER" id="PTHR11733">
    <property type="entry name" value="ZINC METALLOPROTEASE FAMILY M13 NEPRILYSIN-RELATED"/>
    <property type="match status" value="1"/>
</dbReference>
<keyword evidence="3" id="KW-0645">Protease</keyword>
<dbReference type="GO" id="GO:0016485">
    <property type="term" value="P:protein processing"/>
    <property type="evidence" value="ECO:0007669"/>
    <property type="project" value="TreeGrafter"/>
</dbReference>
<keyword evidence="4" id="KW-0479">Metal-binding</keyword>
<dbReference type="InterPro" id="IPR000718">
    <property type="entry name" value="Peptidase_M13"/>
</dbReference>
<evidence type="ECO:0000259" key="8">
    <source>
        <dbReference type="Pfam" id="PF01431"/>
    </source>
</evidence>
<dbReference type="Proteomes" id="UP000293852">
    <property type="component" value="Unassembled WGS sequence"/>
</dbReference>
<dbReference type="InterPro" id="IPR042089">
    <property type="entry name" value="Peptidase_M13_dom_2"/>
</dbReference>
<dbReference type="Pfam" id="PF01431">
    <property type="entry name" value="Peptidase_M13"/>
    <property type="match status" value="1"/>
</dbReference>
<evidence type="ECO:0000256" key="5">
    <source>
        <dbReference type="ARBA" id="ARBA00022801"/>
    </source>
</evidence>
<dbReference type="InterPro" id="IPR024079">
    <property type="entry name" value="MetalloPept_cat_dom_sf"/>
</dbReference>
<evidence type="ECO:0000256" key="7">
    <source>
        <dbReference type="ARBA" id="ARBA00023049"/>
    </source>
</evidence>
<evidence type="ECO:0000256" key="4">
    <source>
        <dbReference type="ARBA" id="ARBA00022723"/>
    </source>
</evidence>
<dbReference type="GO" id="GO:0005886">
    <property type="term" value="C:plasma membrane"/>
    <property type="evidence" value="ECO:0007669"/>
    <property type="project" value="TreeGrafter"/>
</dbReference>
<proteinExistence type="inferred from homology"/>
<evidence type="ECO:0000313" key="10">
    <source>
        <dbReference type="EMBL" id="RZS61483.1"/>
    </source>
</evidence>
<gene>
    <name evidence="10" type="ORF">EV386_1785</name>
</gene>
<dbReference type="SUPFAM" id="SSF55486">
    <property type="entry name" value="Metalloproteases ('zincins'), catalytic domain"/>
    <property type="match status" value="1"/>
</dbReference>
<dbReference type="PROSITE" id="PS51885">
    <property type="entry name" value="NEPRILYSIN"/>
    <property type="match status" value="1"/>
</dbReference>
<keyword evidence="7" id="KW-0482">Metalloprotease</keyword>
<dbReference type="OrthoDB" id="9775677at2"/>
<feature type="domain" description="Peptidase M13 N-terminal" evidence="9">
    <location>
        <begin position="21"/>
        <end position="407"/>
    </location>
</feature>
<evidence type="ECO:0000313" key="11">
    <source>
        <dbReference type="Proteomes" id="UP000293852"/>
    </source>
</evidence>
<name>A0A4Q7M3D8_9MICO</name>
<keyword evidence="11" id="KW-1185">Reference proteome</keyword>
<dbReference type="Gene3D" id="1.10.1380.10">
    <property type="entry name" value="Neutral endopeptidase , domain2"/>
    <property type="match status" value="1"/>
</dbReference>
<dbReference type="CDD" id="cd08662">
    <property type="entry name" value="M13"/>
    <property type="match status" value="1"/>
</dbReference>
<dbReference type="RefSeq" id="WP_130414204.1">
    <property type="nucleotide sequence ID" value="NZ_SGWX01000001.1"/>
</dbReference>
<accession>A0A4Q7M3D8</accession>
<dbReference type="PRINTS" id="PR00786">
    <property type="entry name" value="NEPRILYSIN"/>
</dbReference>
<dbReference type="InterPro" id="IPR018497">
    <property type="entry name" value="Peptidase_M13_C"/>
</dbReference>
<dbReference type="GO" id="GO:0004222">
    <property type="term" value="F:metalloendopeptidase activity"/>
    <property type="evidence" value="ECO:0007669"/>
    <property type="project" value="InterPro"/>
</dbReference>
<comment type="cofactor">
    <cofactor evidence="1">
        <name>Zn(2+)</name>
        <dbReference type="ChEBI" id="CHEBI:29105"/>
    </cofactor>
</comment>
<dbReference type="GO" id="GO:0046872">
    <property type="term" value="F:metal ion binding"/>
    <property type="evidence" value="ECO:0007669"/>
    <property type="project" value="UniProtKB-KW"/>
</dbReference>
<evidence type="ECO:0000256" key="3">
    <source>
        <dbReference type="ARBA" id="ARBA00022670"/>
    </source>
</evidence>
<feature type="domain" description="Peptidase M13 C-terminal" evidence="8">
    <location>
        <begin position="459"/>
        <end position="666"/>
    </location>
</feature>
<evidence type="ECO:0000256" key="2">
    <source>
        <dbReference type="ARBA" id="ARBA00007357"/>
    </source>
</evidence>
<dbReference type="AlphaFoldDB" id="A0A4Q7M3D8"/>